<dbReference type="PANTHER" id="PTHR11851:SF224">
    <property type="entry name" value="PROCESSING PROTEASE"/>
    <property type="match status" value="1"/>
</dbReference>
<gene>
    <name evidence="3" type="ORF">D6B99_06220</name>
</gene>
<proteinExistence type="predicted"/>
<dbReference type="Proteomes" id="UP000266118">
    <property type="component" value="Chromosome"/>
</dbReference>
<feature type="domain" description="Peptidase M16 N-terminal" evidence="1">
    <location>
        <begin position="39"/>
        <end position="137"/>
    </location>
</feature>
<dbReference type="InterPro" id="IPR011249">
    <property type="entry name" value="Metalloenz_LuxS/M16"/>
</dbReference>
<evidence type="ECO:0000313" key="4">
    <source>
        <dbReference type="Proteomes" id="UP000266118"/>
    </source>
</evidence>
<dbReference type="Gene3D" id="3.30.830.10">
    <property type="entry name" value="Metalloenzyme, LuxS/M16 peptidase-like"/>
    <property type="match status" value="2"/>
</dbReference>
<dbReference type="InterPro" id="IPR007863">
    <property type="entry name" value="Peptidase_M16_C"/>
</dbReference>
<dbReference type="InterPro" id="IPR050361">
    <property type="entry name" value="MPP/UQCRC_Complex"/>
</dbReference>
<dbReference type="InterPro" id="IPR011765">
    <property type="entry name" value="Pept_M16_N"/>
</dbReference>
<protein>
    <submittedName>
        <fullName evidence="3">Insulinase family protein</fullName>
    </submittedName>
</protein>
<dbReference type="EMBL" id="CP032489">
    <property type="protein sequence ID" value="AYD47241.1"/>
    <property type="molecule type" value="Genomic_DNA"/>
</dbReference>
<dbReference type="PANTHER" id="PTHR11851">
    <property type="entry name" value="METALLOPROTEASE"/>
    <property type="match status" value="1"/>
</dbReference>
<name>A0A386HP74_9BACT</name>
<feature type="domain" description="Peptidase M16 C-terminal" evidence="2">
    <location>
        <begin position="184"/>
        <end position="359"/>
    </location>
</feature>
<dbReference type="RefSeq" id="WP_119986149.1">
    <property type="nucleotide sequence ID" value="NZ_CP032489.1"/>
</dbReference>
<evidence type="ECO:0000313" key="3">
    <source>
        <dbReference type="EMBL" id="AYD47241.1"/>
    </source>
</evidence>
<dbReference type="GO" id="GO:0046872">
    <property type="term" value="F:metal ion binding"/>
    <property type="evidence" value="ECO:0007669"/>
    <property type="project" value="InterPro"/>
</dbReference>
<sequence length="426" mass="48484">MLDRTVAPPILDSVDFDLKLKKYDHFLLDNQTPVYMINAGAEEVASIEWVFNAGNCFEAKNLVASATNHLIKNGTKTESSFEISEFFDFYGAYLGTGCSNETAIISLSCLSKHLPILLPKVAELITASVFPEKELSIYLQNQKQRLTISLQKGDFVANRLIDVYLYGENHPYGKFTSLEALNAINREDLCSFYSDRYVNGNCQIFIAGRLPSNIEQLLNNNFGNLPFVNKKASSINYLRQPATEKNYTIHNDENAVQGAIRLGRPFPNRHSEDWSKMQVLNTVFGGYFGSRLMSNIREEKGYTYGIHSYVQSHVNESALIISTEAGKDVCQATIEEVWKEAKILREELIDEEELQLVRNYMVGSVMGSLDGPFQIIGRWKNYILNGLDDRFFYKSLDTIKTITPNELQELANKYLTEEHFYHLTVF</sequence>
<evidence type="ECO:0000259" key="2">
    <source>
        <dbReference type="Pfam" id="PF05193"/>
    </source>
</evidence>
<reference evidence="3 4" key="1">
    <citation type="submission" date="2018-09" db="EMBL/GenBank/DDBJ databases">
        <title>Arachidicoccus sp. nov., a bacterium isolated from soil.</title>
        <authorList>
            <person name="Weon H.-Y."/>
            <person name="Kwon S.-W."/>
            <person name="Lee S.A."/>
        </authorList>
    </citation>
    <scope>NUCLEOTIDE SEQUENCE [LARGE SCALE GENOMIC DNA]</scope>
    <source>
        <strain evidence="3 4">KIS59-12</strain>
    </source>
</reference>
<keyword evidence="4" id="KW-1185">Reference proteome</keyword>
<evidence type="ECO:0000259" key="1">
    <source>
        <dbReference type="Pfam" id="PF00675"/>
    </source>
</evidence>
<dbReference type="KEGG" id="ark:D6B99_06220"/>
<dbReference type="Pfam" id="PF00675">
    <property type="entry name" value="Peptidase_M16"/>
    <property type="match status" value="1"/>
</dbReference>
<dbReference type="AlphaFoldDB" id="A0A386HP74"/>
<accession>A0A386HP74</accession>
<dbReference type="OrthoDB" id="9811314at2"/>
<dbReference type="SUPFAM" id="SSF63411">
    <property type="entry name" value="LuxS/MPP-like metallohydrolase"/>
    <property type="match status" value="2"/>
</dbReference>
<dbReference type="Pfam" id="PF05193">
    <property type="entry name" value="Peptidase_M16_C"/>
    <property type="match status" value="1"/>
</dbReference>
<organism evidence="3 4">
    <name type="scientific">Arachidicoccus soli</name>
    <dbReference type="NCBI Taxonomy" id="2341117"/>
    <lineage>
        <taxon>Bacteria</taxon>
        <taxon>Pseudomonadati</taxon>
        <taxon>Bacteroidota</taxon>
        <taxon>Chitinophagia</taxon>
        <taxon>Chitinophagales</taxon>
        <taxon>Chitinophagaceae</taxon>
        <taxon>Arachidicoccus</taxon>
    </lineage>
</organism>